<evidence type="ECO:0000313" key="2">
    <source>
        <dbReference type="EMBL" id="RLM61971.1"/>
    </source>
</evidence>
<proteinExistence type="predicted"/>
<accession>A0A3L6PQ53</accession>
<evidence type="ECO:0000256" key="1">
    <source>
        <dbReference type="SAM" id="MobiDB-lite"/>
    </source>
</evidence>
<gene>
    <name evidence="2" type="ORF">C2845_PM14G06450</name>
</gene>
<dbReference type="Proteomes" id="UP000275267">
    <property type="component" value="Unassembled WGS sequence"/>
</dbReference>
<dbReference type="EMBL" id="PQIB02000016">
    <property type="protein sequence ID" value="RLM61971.1"/>
    <property type="molecule type" value="Genomic_DNA"/>
</dbReference>
<comment type="caution">
    <text evidence="2">The sequence shown here is derived from an EMBL/GenBank/DDBJ whole genome shotgun (WGS) entry which is preliminary data.</text>
</comment>
<evidence type="ECO:0000313" key="3">
    <source>
        <dbReference type="Proteomes" id="UP000275267"/>
    </source>
</evidence>
<protein>
    <submittedName>
        <fullName evidence="2">Uncharacterized protein</fullName>
    </submittedName>
</protein>
<reference evidence="3" key="1">
    <citation type="journal article" date="2019" name="Nat. Commun.">
        <title>The genome of broomcorn millet.</title>
        <authorList>
            <person name="Zou C."/>
            <person name="Miki D."/>
            <person name="Li D."/>
            <person name="Tang Q."/>
            <person name="Xiao L."/>
            <person name="Rajput S."/>
            <person name="Deng P."/>
            <person name="Jia W."/>
            <person name="Huang R."/>
            <person name="Zhang M."/>
            <person name="Sun Y."/>
            <person name="Hu J."/>
            <person name="Fu X."/>
            <person name="Schnable P.S."/>
            <person name="Li F."/>
            <person name="Zhang H."/>
            <person name="Feng B."/>
            <person name="Zhu X."/>
            <person name="Liu R."/>
            <person name="Schnable J.C."/>
            <person name="Zhu J.-K."/>
            <person name="Zhang H."/>
        </authorList>
    </citation>
    <scope>NUCLEOTIDE SEQUENCE [LARGE SCALE GENOMIC DNA]</scope>
</reference>
<name>A0A3L6PQ53_PANMI</name>
<keyword evidence="3" id="KW-1185">Reference proteome</keyword>
<dbReference type="AlphaFoldDB" id="A0A3L6PQ53"/>
<sequence>MISPPGRMPNDAAREPEPLSPLALPVPASPLAAAPTLPTAPACPPSPSSSAADDRGRTPQLVSRVTLLCIAWRLTRSDPARRWYWGYWNCTNVGVGDIGIVQMLELKSSCVDEGSTGALAEAGAGGSDRAQLGAEEAGAGRIWGGSPTRRRGGGRSPPALDKLEPRREGRLGRASIWLPSFNPSPLTLLLPPAGCDLKQRSCTLHVRYSFSEKGKKDRDGVPMIYYQTKVLNCGKKIKNTN</sequence>
<feature type="region of interest" description="Disordered" evidence="1">
    <location>
        <begin position="1"/>
        <end position="57"/>
    </location>
</feature>
<feature type="compositionally biased region" description="Low complexity" evidence="1">
    <location>
        <begin position="20"/>
        <end position="40"/>
    </location>
</feature>
<organism evidence="2 3">
    <name type="scientific">Panicum miliaceum</name>
    <name type="common">Proso millet</name>
    <name type="synonym">Broomcorn millet</name>
    <dbReference type="NCBI Taxonomy" id="4540"/>
    <lineage>
        <taxon>Eukaryota</taxon>
        <taxon>Viridiplantae</taxon>
        <taxon>Streptophyta</taxon>
        <taxon>Embryophyta</taxon>
        <taxon>Tracheophyta</taxon>
        <taxon>Spermatophyta</taxon>
        <taxon>Magnoliopsida</taxon>
        <taxon>Liliopsida</taxon>
        <taxon>Poales</taxon>
        <taxon>Poaceae</taxon>
        <taxon>PACMAD clade</taxon>
        <taxon>Panicoideae</taxon>
        <taxon>Panicodae</taxon>
        <taxon>Paniceae</taxon>
        <taxon>Panicinae</taxon>
        <taxon>Panicum</taxon>
        <taxon>Panicum sect. Panicum</taxon>
    </lineage>
</organism>
<feature type="region of interest" description="Disordered" evidence="1">
    <location>
        <begin position="135"/>
        <end position="163"/>
    </location>
</feature>